<gene>
    <name evidence="1" type="ORF">GMARGA_LOCUS25826</name>
</gene>
<protein>
    <submittedName>
        <fullName evidence="1">8360_t:CDS:1</fullName>
    </submittedName>
</protein>
<reference evidence="1 2" key="1">
    <citation type="submission" date="2021-06" db="EMBL/GenBank/DDBJ databases">
        <authorList>
            <person name="Kallberg Y."/>
            <person name="Tangrot J."/>
            <person name="Rosling A."/>
        </authorList>
    </citation>
    <scope>NUCLEOTIDE SEQUENCE [LARGE SCALE GENOMIC DNA]</scope>
    <source>
        <strain evidence="1 2">120-4 pot B 10/14</strain>
    </source>
</reference>
<evidence type="ECO:0000313" key="1">
    <source>
        <dbReference type="EMBL" id="CAG8813592.1"/>
    </source>
</evidence>
<accession>A0ABN7W301</accession>
<name>A0ABN7W301_GIGMA</name>
<evidence type="ECO:0000313" key="2">
    <source>
        <dbReference type="Proteomes" id="UP000789901"/>
    </source>
</evidence>
<organism evidence="1 2">
    <name type="scientific">Gigaspora margarita</name>
    <dbReference type="NCBI Taxonomy" id="4874"/>
    <lineage>
        <taxon>Eukaryota</taxon>
        <taxon>Fungi</taxon>
        <taxon>Fungi incertae sedis</taxon>
        <taxon>Mucoromycota</taxon>
        <taxon>Glomeromycotina</taxon>
        <taxon>Glomeromycetes</taxon>
        <taxon>Diversisporales</taxon>
        <taxon>Gigasporaceae</taxon>
        <taxon>Gigaspora</taxon>
    </lineage>
</organism>
<sequence>MLKKEVTDIENMIDKQKTTLLKNKSDKVEDEAILDYSNINNENIIEQDKKLYLEVIQHIIKFIEKENDYRWIYKDKNLNKNLLLAVYHCNCCIDRAKRQAKHPNSESQRDTSTN</sequence>
<dbReference type="EMBL" id="CAJVQB010029126">
    <property type="protein sequence ID" value="CAG8813592.1"/>
    <property type="molecule type" value="Genomic_DNA"/>
</dbReference>
<comment type="caution">
    <text evidence="1">The sequence shown here is derived from an EMBL/GenBank/DDBJ whole genome shotgun (WGS) entry which is preliminary data.</text>
</comment>
<proteinExistence type="predicted"/>
<dbReference type="Proteomes" id="UP000789901">
    <property type="component" value="Unassembled WGS sequence"/>
</dbReference>
<keyword evidence="2" id="KW-1185">Reference proteome</keyword>